<name>A0A815U7I8_9BILA</name>
<evidence type="ECO:0000256" key="1">
    <source>
        <dbReference type="SAM" id="MobiDB-lite"/>
    </source>
</evidence>
<feature type="compositionally biased region" description="Low complexity" evidence="1">
    <location>
        <begin position="205"/>
        <end position="221"/>
    </location>
</feature>
<feature type="region of interest" description="Disordered" evidence="1">
    <location>
        <begin position="94"/>
        <end position="117"/>
    </location>
</feature>
<sequence>MRCEEMQAVDEAVSKKITVKPKELPKDENLKFQPTSPDGVSFDENNLKPTITVQFDKPAEVHSLTLPRDKTPNGNVQQFEVTFYSPYGNKINDIPILSDSSPKEDKSKPAKLDSTQIPSDERVSRIDITIVRTTNDESPKGVVLDIIACTEATTGSYSSLCCSFEKRTASCFPLHVLETTNVTPVSTAFTSSSTGTGTGTGTSTGAGTVTVTVTTESAETP</sequence>
<feature type="compositionally biased region" description="Basic and acidic residues" evidence="1">
    <location>
        <begin position="101"/>
        <end position="111"/>
    </location>
</feature>
<gene>
    <name evidence="2" type="ORF">IZO911_LOCUS45587</name>
</gene>
<dbReference type="AlphaFoldDB" id="A0A815U7I8"/>
<comment type="caution">
    <text evidence="2">The sequence shown here is derived from an EMBL/GenBank/DDBJ whole genome shotgun (WGS) entry which is preliminary data.</text>
</comment>
<evidence type="ECO:0000313" key="2">
    <source>
        <dbReference type="EMBL" id="CAF1513871.1"/>
    </source>
</evidence>
<feature type="region of interest" description="Disordered" evidence="1">
    <location>
        <begin position="189"/>
        <end position="221"/>
    </location>
</feature>
<feature type="non-terminal residue" evidence="2">
    <location>
        <position position="221"/>
    </location>
</feature>
<protein>
    <submittedName>
        <fullName evidence="2">Uncharacterized protein</fullName>
    </submittedName>
</protein>
<dbReference type="EMBL" id="CAJNOE010004562">
    <property type="protein sequence ID" value="CAF1513871.1"/>
    <property type="molecule type" value="Genomic_DNA"/>
</dbReference>
<reference evidence="2" key="1">
    <citation type="submission" date="2021-02" db="EMBL/GenBank/DDBJ databases">
        <authorList>
            <person name="Nowell W R."/>
        </authorList>
    </citation>
    <scope>NUCLEOTIDE SEQUENCE</scope>
</reference>
<dbReference type="Proteomes" id="UP000663860">
    <property type="component" value="Unassembled WGS sequence"/>
</dbReference>
<evidence type="ECO:0000313" key="3">
    <source>
        <dbReference type="Proteomes" id="UP000663860"/>
    </source>
</evidence>
<accession>A0A815U7I8</accession>
<organism evidence="2 3">
    <name type="scientific">Adineta steineri</name>
    <dbReference type="NCBI Taxonomy" id="433720"/>
    <lineage>
        <taxon>Eukaryota</taxon>
        <taxon>Metazoa</taxon>
        <taxon>Spiralia</taxon>
        <taxon>Gnathifera</taxon>
        <taxon>Rotifera</taxon>
        <taxon>Eurotatoria</taxon>
        <taxon>Bdelloidea</taxon>
        <taxon>Adinetida</taxon>
        <taxon>Adinetidae</taxon>
        <taxon>Adineta</taxon>
    </lineage>
</organism>
<proteinExistence type="predicted"/>